<evidence type="ECO:0000256" key="5">
    <source>
        <dbReference type="ARBA" id="ARBA00022725"/>
    </source>
</evidence>
<dbReference type="PROSITE" id="PS00237">
    <property type="entry name" value="G_PROTEIN_RECEP_F1_1"/>
    <property type="match status" value="1"/>
</dbReference>
<feature type="transmembrane region" description="Helical" evidence="10">
    <location>
        <begin position="244"/>
        <end position="266"/>
    </location>
</feature>
<keyword evidence="4 9" id="KW-0812">Transmembrane</keyword>
<keyword evidence="9" id="KW-0675">Receptor</keyword>
<feature type="transmembrane region" description="Helical" evidence="10">
    <location>
        <begin position="105"/>
        <end position="127"/>
    </location>
</feature>
<evidence type="ECO:0000256" key="6">
    <source>
        <dbReference type="ARBA" id="ARBA00022989"/>
    </source>
</evidence>
<reference evidence="13" key="1">
    <citation type="submission" date="2025-08" db="UniProtKB">
        <authorList>
            <consortium name="RefSeq"/>
        </authorList>
    </citation>
    <scope>IDENTIFICATION</scope>
</reference>
<dbReference type="PRINTS" id="PR00245">
    <property type="entry name" value="OLFACTORYR"/>
</dbReference>
<dbReference type="GO" id="GO:0005886">
    <property type="term" value="C:plasma membrane"/>
    <property type="evidence" value="ECO:0007669"/>
    <property type="project" value="UniProtKB-SubCell"/>
</dbReference>
<dbReference type="AlphaFoldDB" id="A0A3Q0FNE1"/>
<dbReference type="InterPro" id="IPR000725">
    <property type="entry name" value="Olfact_rcpt"/>
</dbReference>
<dbReference type="SUPFAM" id="SSF81321">
    <property type="entry name" value="Family A G protein-coupled receptor-like"/>
    <property type="match status" value="1"/>
</dbReference>
<keyword evidence="3 10" id="KW-0716">Sensory transduction</keyword>
<dbReference type="GO" id="GO:0004984">
    <property type="term" value="F:olfactory receptor activity"/>
    <property type="evidence" value="ECO:0007669"/>
    <property type="project" value="InterPro"/>
</dbReference>
<feature type="domain" description="G-protein coupled receptors family 1 profile" evidence="11">
    <location>
        <begin position="48"/>
        <end position="299"/>
    </location>
</feature>
<dbReference type="PRINTS" id="PR00237">
    <property type="entry name" value="GPCRRHODOPSN"/>
</dbReference>
<keyword evidence="7 10" id="KW-0472">Membrane</keyword>
<accession>A0A3Q0FNE1</accession>
<evidence type="ECO:0000256" key="10">
    <source>
        <dbReference type="RuleBase" id="RU363047"/>
    </source>
</evidence>
<dbReference type="PROSITE" id="PS50262">
    <property type="entry name" value="G_PROTEIN_RECEP_F1_2"/>
    <property type="match status" value="1"/>
</dbReference>
<dbReference type="InParanoid" id="A0A3Q0FNE1"/>
<comment type="subcellular location">
    <subcellularLocation>
        <location evidence="10">Cell membrane</location>
        <topology evidence="10">Multi-pass membrane protein</topology>
    </subcellularLocation>
    <subcellularLocation>
        <location evidence="2">Membrane</location>
        <topology evidence="2">Multi-pass membrane protein</topology>
    </subcellularLocation>
</comment>
<keyword evidence="5 10" id="KW-0552">Olfaction</keyword>
<evidence type="ECO:0000256" key="7">
    <source>
        <dbReference type="ARBA" id="ARBA00023136"/>
    </source>
</evidence>
<keyword evidence="10" id="KW-1003">Cell membrane</keyword>
<evidence type="ECO:0000256" key="8">
    <source>
        <dbReference type="ARBA" id="ARBA00023224"/>
    </source>
</evidence>
<dbReference type="InterPro" id="IPR017452">
    <property type="entry name" value="GPCR_Rhodpsn_7TM"/>
</dbReference>
<dbReference type="PANTHER" id="PTHR26450:SF32">
    <property type="entry name" value="OLFACTORY RECEPTOR 52B6"/>
    <property type="match status" value="1"/>
</dbReference>
<evidence type="ECO:0000256" key="1">
    <source>
        <dbReference type="ARBA" id="ARBA00002936"/>
    </source>
</evidence>
<feature type="transmembrane region" description="Helical" evidence="10">
    <location>
        <begin position="32"/>
        <end position="55"/>
    </location>
</feature>
<organism evidence="12 13">
    <name type="scientific">Alligator sinensis</name>
    <name type="common">Chinese alligator</name>
    <dbReference type="NCBI Taxonomy" id="38654"/>
    <lineage>
        <taxon>Eukaryota</taxon>
        <taxon>Metazoa</taxon>
        <taxon>Chordata</taxon>
        <taxon>Craniata</taxon>
        <taxon>Vertebrata</taxon>
        <taxon>Euteleostomi</taxon>
        <taxon>Archelosauria</taxon>
        <taxon>Archosauria</taxon>
        <taxon>Crocodylia</taxon>
        <taxon>Alligatoridae</taxon>
        <taxon>Alligatorinae</taxon>
        <taxon>Alligator</taxon>
    </lineage>
</organism>
<keyword evidence="12" id="KW-1185">Reference proteome</keyword>
<keyword evidence="6 10" id="KW-1133">Transmembrane helix</keyword>
<dbReference type="InterPro" id="IPR050402">
    <property type="entry name" value="OR51/52/56-like"/>
</dbReference>
<keyword evidence="9" id="KW-0297">G-protein coupled receptor</keyword>
<comment type="function">
    <text evidence="1">Odorant receptor.</text>
</comment>
<dbReference type="RefSeq" id="XP_025048834.1">
    <property type="nucleotide sequence ID" value="XM_025193049.1"/>
</dbReference>
<dbReference type="InterPro" id="IPR000276">
    <property type="entry name" value="GPCR_Rhodpsn"/>
</dbReference>
<proteinExistence type="inferred from homology"/>
<evidence type="ECO:0000256" key="9">
    <source>
        <dbReference type="RuleBase" id="RU000688"/>
    </source>
</evidence>
<protein>
    <recommendedName>
        <fullName evidence="10">Olfactory receptor</fullName>
    </recommendedName>
</protein>
<dbReference type="GO" id="GO:0004930">
    <property type="term" value="F:G protein-coupled receptor activity"/>
    <property type="evidence" value="ECO:0007669"/>
    <property type="project" value="UniProtKB-KW"/>
</dbReference>
<gene>
    <name evidence="13" type="primary">LOC102372351</name>
</gene>
<comment type="similarity">
    <text evidence="9">Belongs to the G-protein coupled receptor 1 family.</text>
</comment>
<feature type="transmembrane region" description="Helical" evidence="10">
    <location>
        <begin position="278"/>
        <end position="298"/>
    </location>
</feature>
<name>A0A3Q0FNE1_ALLSI</name>
<dbReference type="Pfam" id="PF13853">
    <property type="entry name" value="7tm_4"/>
    <property type="match status" value="1"/>
</dbReference>
<feature type="transmembrane region" description="Helical" evidence="10">
    <location>
        <begin position="67"/>
        <end position="85"/>
    </location>
</feature>
<dbReference type="Gene3D" id="1.20.1070.10">
    <property type="entry name" value="Rhodopsin 7-helix transmembrane proteins"/>
    <property type="match status" value="1"/>
</dbReference>
<evidence type="ECO:0000256" key="4">
    <source>
        <dbReference type="ARBA" id="ARBA00022692"/>
    </source>
</evidence>
<feature type="transmembrane region" description="Helical" evidence="10">
    <location>
        <begin position="147"/>
        <end position="170"/>
    </location>
</feature>
<dbReference type="KEGG" id="asn:102372351"/>
<dbReference type="Proteomes" id="UP000189705">
    <property type="component" value="Unplaced"/>
</dbReference>
<dbReference type="PANTHER" id="PTHR26450">
    <property type="entry name" value="OLFACTORY RECEPTOR 56B1-RELATED"/>
    <property type="match status" value="1"/>
</dbReference>
<keyword evidence="8 9" id="KW-0807">Transducer</keyword>
<dbReference type="CDD" id="cd15221">
    <property type="entry name" value="7tmA_OR52B-like"/>
    <property type="match status" value="1"/>
</dbReference>
<evidence type="ECO:0000256" key="3">
    <source>
        <dbReference type="ARBA" id="ARBA00022606"/>
    </source>
</evidence>
<evidence type="ECO:0000259" key="11">
    <source>
        <dbReference type="PROSITE" id="PS50262"/>
    </source>
</evidence>
<sequence length="363" mass="40964">MKSSAVSASNDNTSTPAFFILVGIPGLEDAHIWISIPFCLMYIVALLGNSLLIFIIVKERSLHEPMYVFLCMLAVADLLLSSSSVPKTLSIFWSISKEISFEGCLTQLFVIHFIFVAESGILAAMAFDRYVAICNPLRYTAILTRSVIGIIGAAALVRSFCLIFPAIPILKQLPYCGHNVMPHTYCEHMGVARLACADITFNIRCGITIVFLSAGLDTIFIGVSYVLILRTIARLPSKEAHMKALNTCGSHIFVIFMFYTPAYFSFLTHRFGHHVPKHLLILLANLYVIIPPTLNPIVYGVKTKQIWECAIQMFVKTGSKINWIFNKHKCKVLHSGQNNVRHKYRVENIWLDTQYCRKWPRRI</sequence>
<feature type="transmembrane region" description="Helical" evidence="10">
    <location>
        <begin position="209"/>
        <end position="232"/>
    </location>
</feature>
<evidence type="ECO:0000313" key="13">
    <source>
        <dbReference type="RefSeq" id="XP_025048834.1"/>
    </source>
</evidence>
<dbReference type="GeneID" id="102372351"/>
<dbReference type="FunFam" id="1.20.1070.10:FF:000006">
    <property type="entry name" value="Olfactory receptor"/>
    <property type="match status" value="1"/>
</dbReference>
<evidence type="ECO:0000313" key="12">
    <source>
        <dbReference type="Proteomes" id="UP000189705"/>
    </source>
</evidence>
<evidence type="ECO:0000256" key="2">
    <source>
        <dbReference type="ARBA" id="ARBA00004141"/>
    </source>
</evidence>